<keyword evidence="1" id="KW-0106">Calcium</keyword>
<feature type="domain" description="TLDc" evidence="2">
    <location>
        <begin position="217"/>
        <end position="385"/>
    </location>
</feature>
<accession>A0A6A1WHX8</accession>
<dbReference type="SMART" id="SM00584">
    <property type="entry name" value="TLDc"/>
    <property type="match status" value="1"/>
</dbReference>
<reference evidence="3 4" key="1">
    <citation type="journal article" date="2019" name="Plant Biotechnol. J.">
        <title>The red bayberry genome and genetic basis of sex determination.</title>
        <authorList>
            <person name="Jia H.M."/>
            <person name="Jia H.J."/>
            <person name="Cai Q.L."/>
            <person name="Wang Y."/>
            <person name="Zhao H.B."/>
            <person name="Yang W.F."/>
            <person name="Wang G.Y."/>
            <person name="Li Y.H."/>
            <person name="Zhan D.L."/>
            <person name="Shen Y.T."/>
            <person name="Niu Q.F."/>
            <person name="Chang L."/>
            <person name="Qiu J."/>
            <person name="Zhao L."/>
            <person name="Xie H.B."/>
            <person name="Fu W.Y."/>
            <person name="Jin J."/>
            <person name="Li X.W."/>
            <person name="Jiao Y."/>
            <person name="Zhou C.C."/>
            <person name="Tu T."/>
            <person name="Chai C.Y."/>
            <person name="Gao J.L."/>
            <person name="Fan L.J."/>
            <person name="van de Weg E."/>
            <person name="Wang J.Y."/>
            <person name="Gao Z.S."/>
        </authorList>
    </citation>
    <scope>NUCLEOTIDE SEQUENCE [LARGE SCALE GENOMIC DNA]</scope>
    <source>
        <tissue evidence="3">Leaves</tissue>
    </source>
</reference>
<keyword evidence="4" id="KW-1185">Reference proteome</keyword>
<dbReference type="PANTHER" id="PTHR23354:SF95">
    <property type="entry name" value="CALCIUM-BINDING EF-HAND FAMILY PROTEIN-RELATED"/>
    <property type="match status" value="1"/>
</dbReference>
<dbReference type="AlphaFoldDB" id="A0A6A1WHX8"/>
<evidence type="ECO:0000313" key="3">
    <source>
        <dbReference type="EMBL" id="KAB1222460.1"/>
    </source>
</evidence>
<gene>
    <name evidence="3" type="ORF">CJ030_MR2G027672</name>
</gene>
<dbReference type="PROSITE" id="PS51886">
    <property type="entry name" value="TLDC"/>
    <property type="match status" value="1"/>
</dbReference>
<organism evidence="3 4">
    <name type="scientific">Morella rubra</name>
    <name type="common">Chinese bayberry</name>
    <dbReference type="NCBI Taxonomy" id="262757"/>
    <lineage>
        <taxon>Eukaryota</taxon>
        <taxon>Viridiplantae</taxon>
        <taxon>Streptophyta</taxon>
        <taxon>Embryophyta</taxon>
        <taxon>Tracheophyta</taxon>
        <taxon>Spermatophyta</taxon>
        <taxon>Magnoliopsida</taxon>
        <taxon>eudicotyledons</taxon>
        <taxon>Gunneridae</taxon>
        <taxon>Pentapetalae</taxon>
        <taxon>rosids</taxon>
        <taxon>fabids</taxon>
        <taxon>Fagales</taxon>
        <taxon>Myricaceae</taxon>
        <taxon>Morella</taxon>
    </lineage>
</organism>
<dbReference type="OrthoDB" id="26679at2759"/>
<comment type="caution">
    <text evidence="3">The sequence shown here is derived from an EMBL/GenBank/DDBJ whole genome shotgun (WGS) entry which is preliminary data.</text>
</comment>
<dbReference type="PROSITE" id="PS00018">
    <property type="entry name" value="EF_HAND_1"/>
    <property type="match status" value="1"/>
</dbReference>
<dbReference type="InterPro" id="IPR018247">
    <property type="entry name" value="EF_Hand_1_Ca_BS"/>
</dbReference>
<dbReference type="InterPro" id="IPR011992">
    <property type="entry name" value="EF-hand-dom_pair"/>
</dbReference>
<dbReference type="InterPro" id="IPR006571">
    <property type="entry name" value="TLDc_dom"/>
</dbReference>
<dbReference type="EMBL" id="RXIC02000020">
    <property type="protein sequence ID" value="KAB1222460.1"/>
    <property type="molecule type" value="Genomic_DNA"/>
</dbReference>
<proteinExistence type="predicted"/>
<dbReference type="Proteomes" id="UP000516437">
    <property type="component" value="Chromosome 2"/>
</dbReference>
<dbReference type="SUPFAM" id="SSF47473">
    <property type="entry name" value="EF-hand"/>
    <property type="match status" value="1"/>
</dbReference>
<sequence length="421" mass="47031">MGNSQSPPADPRFVSASRAFTKKELEDLKSLFLSLAAQSQSNGQYISPSVFETYFELRGPLGDRLFDLVSQQRKDQRLSFQDLVIAKATYEKGTNNDIEEFIYHLVDVSGDGIVSRSDLESVLIAIFEITFYGKDSEVGTTSHKDIVDIFLNAATFSKIVDGSAEESMSFEDFRNWCTLLPSVRKFLGSLLMPPDPGRLGSQVPCLVQGESIDPNALLLKKEYAWHIGGALSQLELEEWKLLYHSAYNGLSFNTFLGNVSNDDGPTVLIIKDREGYVYGGYVSQQWERHGDFYGDMRSFLYQLYPKASIFRPTGANSNIQWCAVNFSSEDIPNGIGFGGRANHFGLFLSASFDQGHTFNCTTFGSPCLSKSSRICPEVIECWRVVPKGAQRRHDAVKGNVLERFKEDRHMLNMVGLANSSE</sequence>
<dbReference type="Gene3D" id="1.10.238.10">
    <property type="entry name" value="EF-hand"/>
    <property type="match status" value="1"/>
</dbReference>
<evidence type="ECO:0000313" key="4">
    <source>
        <dbReference type="Proteomes" id="UP000516437"/>
    </source>
</evidence>
<dbReference type="Pfam" id="PF07534">
    <property type="entry name" value="TLD"/>
    <property type="match status" value="1"/>
</dbReference>
<protein>
    <submittedName>
        <fullName evidence="3">TLD domain-containing protein 1</fullName>
    </submittedName>
</protein>
<name>A0A6A1WHX8_9ROSI</name>
<dbReference type="PANTHER" id="PTHR23354">
    <property type="entry name" value="NUCLEOLAR PROTEIN 7/ESTROGEN RECEPTOR COACTIVATOR-RELATED"/>
    <property type="match status" value="1"/>
</dbReference>
<evidence type="ECO:0000256" key="1">
    <source>
        <dbReference type="ARBA" id="ARBA00022837"/>
    </source>
</evidence>
<evidence type="ECO:0000259" key="2">
    <source>
        <dbReference type="PROSITE" id="PS51886"/>
    </source>
</evidence>